<evidence type="ECO:0000256" key="5">
    <source>
        <dbReference type="ARBA" id="ARBA00023077"/>
    </source>
</evidence>
<evidence type="ECO:0000256" key="7">
    <source>
        <dbReference type="ARBA" id="ARBA00023237"/>
    </source>
</evidence>
<dbReference type="AlphaFoldDB" id="A0A1Q5PD69"/>
<evidence type="ECO:0000313" key="12">
    <source>
        <dbReference type="EMBL" id="OKL40121.1"/>
    </source>
</evidence>
<evidence type="ECO:0000259" key="11">
    <source>
        <dbReference type="Pfam" id="PF07715"/>
    </source>
</evidence>
<protein>
    <submittedName>
        <fullName evidence="12">SusC/RagA family protein</fullName>
    </submittedName>
</protein>
<dbReference type="PANTHER" id="PTHR30069:SF28">
    <property type="entry name" value="TONB-DEPENDENT RECEPTOR YNCD-RELATED"/>
    <property type="match status" value="1"/>
</dbReference>
<dbReference type="SUPFAM" id="SSF56935">
    <property type="entry name" value="Porins"/>
    <property type="match status" value="1"/>
</dbReference>
<dbReference type="Proteomes" id="UP000186551">
    <property type="component" value="Unassembled WGS sequence"/>
</dbReference>
<evidence type="ECO:0000313" key="13">
    <source>
        <dbReference type="Proteomes" id="UP000186551"/>
    </source>
</evidence>
<comment type="caution">
    <text evidence="12">The sequence shown here is derived from an EMBL/GenBank/DDBJ whole genome shotgun (WGS) entry which is preliminary data.</text>
</comment>
<dbReference type="InterPro" id="IPR037066">
    <property type="entry name" value="Plug_dom_sf"/>
</dbReference>
<dbReference type="Gene3D" id="2.170.130.10">
    <property type="entry name" value="TonB-dependent receptor, plug domain"/>
    <property type="match status" value="1"/>
</dbReference>
<dbReference type="Gene3D" id="2.40.170.20">
    <property type="entry name" value="TonB-dependent receptor, beta-barrel domain"/>
    <property type="match status" value="1"/>
</dbReference>
<comment type="similarity">
    <text evidence="8 9">Belongs to the TonB-dependent receptor family.</text>
</comment>
<keyword evidence="6 8" id="KW-0472">Membrane</keyword>
<evidence type="ECO:0000256" key="2">
    <source>
        <dbReference type="ARBA" id="ARBA00022448"/>
    </source>
</evidence>
<dbReference type="SUPFAM" id="SSF49464">
    <property type="entry name" value="Carboxypeptidase regulatory domain-like"/>
    <property type="match status" value="1"/>
</dbReference>
<evidence type="ECO:0000256" key="1">
    <source>
        <dbReference type="ARBA" id="ARBA00004571"/>
    </source>
</evidence>
<evidence type="ECO:0000256" key="6">
    <source>
        <dbReference type="ARBA" id="ARBA00023136"/>
    </source>
</evidence>
<evidence type="ECO:0000256" key="8">
    <source>
        <dbReference type="PROSITE-ProRule" id="PRU01360"/>
    </source>
</evidence>
<evidence type="ECO:0000256" key="9">
    <source>
        <dbReference type="RuleBase" id="RU003357"/>
    </source>
</evidence>
<dbReference type="Pfam" id="PF13715">
    <property type="entry name" value="CarbopepD_reg_2"/>
    <property type="match status" value="1"/>
</dbReference>
<dbReference type="GO" id="GO:0044718">
    <property type="term" value="P:siderophore transmembrane transport"/>
    <property type="evidence" value="ECO:0007669"/>
    <property type="project" value="TreeGrafter"/>
</dbReference>
<dbReference type="NCBIfam" id="TIGR04057">
    <property type="entry name" value="SusC_RagA_signa"/>
    <property type="match status" value="1"/>
</dbReference>
<dbReference type="InterPro" id="IPR000531">
    <property type="entry name" value="Beta-barrel_TonB"/>
</dbReference>
<dbReference type="EMBL" id="LVWA01000005">
    <property type="protein sequence ID" value="OKL40121.1"/>
    <property type="molecule type" value="Genomic_DNA"/>
</dbReference>
<dbReference type="Pfam" id="PF07715">
    <property type="entry name" value="Plug"/>
    <property type="match status" value="1"/>
</dbReference>
<proteinExistence type="inferred from homology"/>
<dbReference type="GO" id="GO:0009279">
    <property type="term" value="C:cell outer membrane"/>
    <property type="evidence" value="ECO:0007669"/>
    <property type="project" value="UniProtKB-SubCell"/>
</dbReference>
<feature type="domain" description="TonB-dependent receptor plug" evidence="11">
    <location>
        <begin position="125"/>
        <end position="257"/>
    </location>
</feature>
<accession>A0A1Q5PD69</accession>
<gene>
    <name evidence="12" type="ORF">A3841_17375</name>
</gene>
<feature type="domain" description="TonB-dependent receptor-like beta-barrel" evidence="10">
    <location>
        <begin position="481"/>
        <end position="821"/>
    </location>
</feature>
<dbReference type="InterPro" id="IPR036942">
    <property type="entry name" value="Beta-barrel_TonB_sf"/>
</dbReference>
<dbReference type="InterPro" id="IPR012910">
    <property type="entry name" value="Plug_dom"/>
</dbReference>
<dbReference type="STRING" id="1797110.A3841_17375"/>
<dbReference type="Gene3D" id="2.60.40.1120">
    <property type="entry name" value="Carboxypeptidase-like, regulatory domain"/>
    <property type="match status" value="1"/>
</dbReference>
<keyword evidence="3 8" id="KW-1134">Transmembrane beta strand</keyword>
<evidence type="ECO:0000256" key="3">
    <source>
        <dbReference type="ARBA" id="ARBA00022452"/>
    </source>
</evidence>
<comment type="subcellular location">
    <subcellularLocation>
        <location evidence="1 8">Cell outer membrane</location>
        <topology evidence="1 8">Multi-pass membrane protein</topology>
    </subcellularLocation>
</comment>
<reference evidence="12 13" key="1">
    <citation type="submission" date="2016-03" db="EMBL/GenBank/DDBJ databases">
        <title>Genome sequence of Pontibacter sp. nov., of the family cytophagaceae, isolated from marine sediment of the Yellow Sea, China.</title>
        <authorList>
            <person name="Zhang G."/>
            <person name="Zhang R."/>
        </authorList>
    </citation>
    <scope>NUCLEOTIDE SEQUENCE [LARGE SCALE GENOMIC DNA]</scope>
    <source>
        <strain evidence="12 13">S10-8</strain>
    </source>
</reference>
<evidence type="ECO:0000259" key="10">
    <source>
        <dbReference type="Pfam" id="PF00593"/>
    </source>
</evidence>
<keyword evidence="13" id="KW-1185">Reference proteome</keyword>
<dbReference type="InterPro" id="IPR039426">
    <property type="entry name" value="TonB-dep_rcpt-like"/>
</dbReference>
<dbReference type="InterPro" id="IPR023996">
    <property type="entry name" value="TonB-dep_OMP_SusC/RagA"/>
</dbReference>
<dbReference type="PANTHER" id="PTHR30069">
    <property type="entry name" value="TONB-DEPENDENT OUTER MEMBRANE RECEPTOR"/>
    <property type="match status" value="1"/>
</dbReference>
<dbReference type="InterPro" id="IPR023997">
    <property type="entry name" value="TonB-dep_OMP_SusC/RagA_CS"/>
</dbReference>
<dbReference type="NCBIfam" id="TIGR04056">
    <property type="entry name" value="OMP_RagA_SusC"/>
    <property type="match status" value="1"/>
</dbReference>
<organism evidence="12 13">
    <name type="scientific">Pontibacter flavimaris</name>
    <dbReference type="NCBI Taxonomy" id="1797110"/>
    <lineage>
        <taxon>Bacteria</taxon>
        <taxon>Pseudomonadati</taxon>
        <taxon>Bacteroidota</taxon>
        <taxon>Cytophagia</taxon>
        <taxon>Cytophagales</taxon>
        <taxon>Hymenobacteraceae</taxon>
        <taxon>Pontibacter</taxon>
    </lineage>
</organism>
<dbReference type="PROSITE" id="PS52016">
    <property type="entry name" value="TONB_DEPENDENT_REC_3"/>
    <property type="match status" value="1"/>
</dbReference>
<name>A0A1Q5PD69_9BACT</name>
<dbReference type="OrthoDB" id="9768177at2"/>
<keyword evidence="4 8" id="KW-0812">Transmembrane</keyword>
<keyword evidence="2 8" id="KW-0813">Transport</keyword>
<dbReference type="InterPro" id="IPR008969">
    <property type="entry name" value="CarboxyPept-like_regulatory"/>
</dbReference>
<dbReference type="Pfam" id="PF00593">
    <property type="entry name" value="TonB_dep_Rec_b-barrel"/>
    <property type="match status" value="1"/>
</dbReference>
<dbReference type="GO" id="GO:0015344">
    <property type="term" value="F:siderophore uptake transmembrane transporter activity"/>
    <property type="evidence" value="ECO:0007669"/>
    <property type="project" value="TreeGrafter"/>
</dbReference>
<keyword evidence="7 8" id="KW-0998">Cell outer membrane</keyword>
<evidence type="ECO:0000256" key="4">
    <source>
        <dbReference type="ARBA" id="ARBA00022692"/>
    </source>
</evidence>
<sequence length="1063" mass="116987">MLSLCLCLTGPALTAELAAAPLSEKLKQDERITVSGTVLDDTDGIPLPGVSIAANGTPVGVTNQDGKFQLNVEKGAVLSFSYIGYKAGSITANQAESNLTVRLQTDNQQLSEVVVTALGIEREKKALGYAVTEVSGEDISAARSNNFASALSGKVAGLSLTPTGGGPLNSSVIKLRGDNSLDPTKNKALIILDGVPMNSGMESSGVGNAYQAGSGSDVPIDFGNGIADINPDDIESITVLKGAAAAALYGYRAANGALIITTKSGRKRKGLGVTVNSNVSFNDILKWPDMQYEYGQGNDDRNANGELYYSYGVSEDGKNTGSTSSAFGPKFDGQYYYQYDPTLEGQSAERQLWRPYKDNVKGFFRTGHTVSNSVAVEGGGENGSARASLTHTKNEWIMPNTGFDRLNAALSVNQKLTDKLKLSSKINFSHKHSDNLPATGYNNQSISYFMIFQNPNVDLDWYKPRWEKGKEQIAQIHPFSSYIDNPYLIAYEMLNGVDSYNTTGNITASYELSPKFDLMVRAAIDMTNEERTTRRPWDTKNFSKGYYKEQNIYDRETNTDFLLTYKDKLSGSLDFRASVGGNIMKSYFNRTNASIEGLNVAGTYTLSNGINPIMTRNSRSSKEVESVYGLASFSYQDKVFVDLTARNDWSSTLPVQNNSFFYPSISTSFILSDIFTLPRQVSYAKVRLSAAEVGTDSNPYLTRKYYSASFFPGSASIPTTRFNPDFKPEQTRSYEAGLEYQLFNGRLGMDFAIYKNMTENQILAIQLDPTTGYNDAIINAGKVQNTGLELSLTGRPIETQNFKWNTTITWSKNDNEILELSEGFQEDEEYILAQGGNAYIIAKKGGSTGDMYGYGFVRNEAGEIIYKNGLPIRPEEIAYRGNAYADWRGGFLNEFTYKNFRASVLVDGQYGGMVYSQSHHKMSEQGKLEHTLLGREEGYIIGDGVVDNGDGTYSPNAEKVDLPAYYKEYYRRANVEANAFDASYLKLREVRLEYNLPKAILNRVNFLQGASLALYGRELAMITNFPMFDPEASALNGNVQMPGVEMGQLPTPRTFGVNVKLQF</sequence>
<keyword evidence="5 9" id="KW-0798">TonB box</keyword>